<feature type="region of interest" description="Disordered" evidence="1">
    <location>
        <begin position="28"/>
        <end position="63"/>
    </location>
</feature>
<proteinExistence type="predicted"/>
<keyword evidence="4" id="KW-1185">Reference proteome</keyword>
<protein>
    <submittedName>
        <fullName evidence="3">Uncharacterized protein</fullName>
    </submittedName>
</protein>
<evidence type="ECO:0000313" key="3">
    <source>
        <dbReference type="EMBL" id="KAH3836075.1"/>
    </source>
</evidence>
<accession>A0A9D4KAA5</accession>
<dbReference type="EMBL" id="JAIWYP010000004">
    <property type="protein sequence ID" value="KAH3836018.1"/>
    <property type="molecule type" value="Genomic_DNA"/>
</dbReference>
<dbReference type="Proteomes" id="UP000828390">
    <property type="component" value="Unassembled WGS sequence"/>
</dbReference>
<sequence>MGLARLIRPAASSWKGYHCCQDLLKPTERKFRKPRQQNTKPDRSKYGIATHAHHTVSLQGASD</sequence>
<reference evidence="3" key="1">
    <citation type="journal article" date="2019" name="bioRxiv">
        <title>The Genome of the Zebra Mussel, Dreissena polymorpha: A Resource for Invasive Species Research.</title>
        <authorList>
            <person name="McCartney M.A."/>
            <person name="Auch B."/>
            <person name="Kono T."/>
            <person name="Mallez S."/>
            <person name="Zhang Y."/>
            <person name="Obille A."/>
            <person name="Becker A."/>
            <person name="Abrahante J.E."/>
            <person name="Garbe J."/>
            <person name="Badalamenti J.P."/>
            <person name="Herman A."/>
            <person name="Mangelson H."/>
            <person name="Liachko I."/>
            <person name="Sullivan S."/>
            <person name="Sone E.D."/>
            <person name="Koren S."/>
            <person name="Silverstein K.A.T."/>
            <person name="Beckman K.B."/>
            <person name="Gohl D.M."/>
        </authorList>
    </citation>
    <scope>NUCLEOTIDE SEQUENCE</scope>
    <source>
        <strain evidence="3">Duluth1</strain>
        <tissue evidence="3">Whole animal</tissue>
    </source>
</reference>
<dbReference type="AlphaFoldDB" id="A0A9D4KAA5"/>
<dbReference type="EMBL" id="JAIWYP010000004">
    <property type="protein sequence ID" value="KAH3836075.1"/>
    <property type="molecule type" value="Genomic_DNA"/>
</dbReference>
<organism evidence="3 4">
    <name type="scientific">Dreissena polymorpha</name>
    <name type="common">Zebra mussel</name>
    <name type="synonym">Mytilus polymorpha</name>
    <dbReference type="NCBI Taxonomy" id="45954"/>
    <lineage>
        <taxon>Eukaryota</taxon>
        <taxon>Metazoa</taxon>
        <taxon>Spiralia</taxon>
        <taxon>Lophotrochozoa</taxon>
        <taxon>Mollusca</taxon>
        <taxon>Bivalvia</taxon>
        <taxon>Autobranchia</taxon>
        <taxon>Heteroconchia</taxon>
        <taxon>Euheterodonta</taxon>
        <taxon>Imparidentia</taxon>
        <taxon>Neoheterodontei</taxon>
        <taxon>Myida</taxon>
        <taxon>Dreissenoidea</taxon>
        <taxon>Dreissenidae</taxon>
        <taxon>Dreissena</taxon>
    </lineage>
</organism>
<evidence type="ECO:0000313" key="4">
    <source>
        <dbReference type="Proteomes" id="UP000828390"/>
    </source>
</evidence>
<evidence type="ECO:0000256" key="1">
    <source>
        <dbReference type="SAM" id="MobiDB-lite"/>
    </source>
</evidence>
<comment type="caution">
    <text evidence="3">The sequence shown here is derived from an EMBL/GenBank/DDBJ whole genome shotgun (WGS) entry which is preliminary data.</text>
</comment>
<evidence type="ECO:0000313" key="2">
    <source>
        <dbReference type="EMBL" id="KAH3836018.1"/>
    </source>
</evidence>
<reference evidence="3" key="2">
    <citation type="submission" date="2020-11" db="EMBL/GenBank/DDBJ databases">
        <authorList>
            <person name="McCartney M.A."/>
            <person name="Auch B."/>
            <person name="Kono T."/>
            <person name="Mallez S."/>
            <person name="Becker A."/>
            <person name="Gohl D.M."/>
            <person name="Silverstein K.A.T."/>
            <person name="Koren S."/>
            <person name="Bechman K.B."/>
            <person name="Herman A."/>
            <person name="Abrahante J.E."/>
            <person name="Garbe J."/>
        </authorList>
    </citation>
    <scope>NUCLEOTIDE SEQUENCE</scope>
    <source>
        <strain evidence="3">Duluth1</strain>
        <tissue evidence="3">Whole animal</tissue>
    </source>
</reference>
<gene>
    <name evidence="2" type="ORF">DPMN_109387</name>
    <name evidence="3" type="ORF">DPMN_109444</name>
</gene>
<name>A0A9D4KAA5_DREPO</name>